<evidence type="ECO:0000313" key="8">
    <source>
        <dbReference type="Proteomes" id="UP000239047"/>
    </source>
</evidence>
<name>A0A2S5G6D8_9BACL</name>
<feature type="transmembrane region" description="Helical" evidence="6">
    <location>
        <begin position="76"/>
        <end position="100"/>
    </location>
</feature>
<evidence type="ECO:0000256" key="1">
    <source>
        <dbReference type="ARBA" id="ARBA00004651"/>
    </source>
</evidence>
<dbReference type="PANTHER" id="PTHR30250:SF29">
    <property type="entry name" value="POLYSACCHARIDE BIOSYNTHESIS PROTEIN C-TERMINAL DOMAIN-CONTAINING PROTEIN"/>
    <property type="match status" value="1"/>
</dbReference>
<feature type="transmembrane region" description="Helical" evidence="6">
    <location>
        <begin position="348"/>
        <end position="369"/>
    </location>
</feature>
<dbReference type="GO" id="GO:0005886">
    <property type="term" value="C:plasma membrane"/>
    <property type="evidence" value="ECO:0007669"/>
    <property type="project" value="UniProtKB-SubCell"/>
</dbReference>
<feature type="transmembrane region" description="Helical" evidence="6">
    <location>
        <begin position="112"/>
        <end position="133"/>
    </location>
</feature>
<dbReference type="InterPro" id="IPR050833">
    <property type="entry name" value="Poly_Biosynth_Transport"/>
</dbReference>
<proteinExistence type="predicted"/>
<feature type="transmembrane region" description="Helical" evidence="6">
    <location>
        <begin position="279"/>
        <end position="299"/>
    </location>
</feature>
<reference evidence="7 8" key="1">
    <citation type="submission" date="2018-02" db="EMBL/GenBank/DDBJ databases">
        <title>Jeotgalibacillus proteolyticum sp. nov. a protease producing bacterium isolated from ocean sediments of Laizhou Bay.</title>
        <authorList>
            <person name="Li Y."/>
        </authorList>
    </citation>
    <scope>NUCLEOTIDE SEQUENCE [LARGE SCALE GENOMIC DNA]</scope>
    <source>
        <strain evidence="7 8">22-7</strain>
    </source>
</reference>
<sequence length="519" mass="56499">MKGAAILTLAAIFSKILSALYRVPFQNIVGDTGFYIYQQVYPLYGILLALCTYAFPVMISKMVVDKKEHSSEKEVLRVLQLSFLYLTFVGIVIFLFLRLGANSIAGWMGDPLLAPLIGLMAYPFLLMPILSTSKGWFQANYNMVPSAFSQTGEQLIRVIVILGLSILLMTLESSLYDVGKGAVLGSLAGAVTGVGILLFFLKKQDINWRSLGSFTIRREDWSVIRQLTITGTAIGMGSMLLVLYQLMDSLNVYSMLVAGGIEEGAAKSLKGVYDRGQPLLQMGVVVATSLSLAIVPIIASAHENKKLEIVRQQARLAVKVGLLFGAAAAAGLMNIIDPLNHMLFQDSQGSLVLAVLSASVLFASVILTISAVLQGVGDYHLAAWSIVFSLVIKYGLNGLLIPSYGTMGASISTVAALVFVTAAVVWRLRRKVGYLLSRLFYMRLALGLLAMTLTVQTLLHLPVPFPDSRLTAVIMCLLGVTAGAWVFFKVSWRKGLFTQDEVKQIPLGRKLERLFGRLP</sequence>
<evidence type="ECO:0000256" key="3">
    <source>
        <dbReference type="ARBA" id="ARBA00022692"/>
    </source>
</evidence>
<dbReference type="PANTHER" id="PTHR30250">
    <property type="entry name" value="PST FAMILY PREDICTED COLANIC ACID TRANSPORTER"/>
    <property type="match status" value="1"/>
</dbReference>
<keyword evidence="4 6" id="KW-1133">Transmembrane helix</keyword>
<feature type="transmembrane region" description="Helical" evidence="6">
    <location>
        <begin position="42"/>
        <end position="64"/>
    </location>
</feature>
<evidence type="ECO:0000256" key="5">
    <source>
        <dbReference type="ARBA" id="ARBA00023136"/>
    </source>
</evidence>
<keyword evidence="3 6" id="KW-0812">Transmembrane</keyword>
<comment type="subcellular location">
    <subcellularLocation>
        <location evidence="1">Cell membrane</location>
        <topology evidence="1">Multi-pass membrane protein</topology>
    </subcellularLocation>
</comment>
<dbReference type="EMBL" id="PREZ01000011">
    <property type="protein sequence ID" value="PPA68568.1"/>
    <property type="molecule type" value="Genomic_DNA"/>
</dbReference>
<dbReference type="OrthoDB" id="9775950at2"/>
<dbReference type="InterPro" id="IPR002797">
    <property type="entry name" value="Polysacc_synth"/>
</dbReference>
<feature type="transmembrane region" description="Helical" evidence="6">
    <location>
        <begin position="407"/>
        <end position="428"/>
    </location>
</feature>
<keyword evidence="5 6" id="KW-0472">Membrane</keyword>
<feature type="transmembrane region" description="Helical" evidence="6">
    <location>
        <begin position="320"/>
        <end position="336"/>
    </location>
</feature>
<feature type="transmembrane region" description="Helical" evidence="6">
    <location>
        <begin position="381"/>
        <end position="401"/>
    </location>
</feature>
<accession>A0A2S5G6D8</accession>
<dbReference type="PIRSF" id="PIRSF038958">
    <property type="entry name" value="PG_synth_SpoVB"/>
    <property type="match status" value="1"/>
</dbReference>
<dbReference type="InterPro" id="IPR024923">
    <property type="entry name" value="PG_synth_SpoVB"/>
</dbReference>
<dbReference type="Pfam" id="PF01943">
    <property type="entry name" value="Polysacc_synt"/>
    <property type="match status" value="1"/>
</dbReference>
<gene>
    <name evidence="7" type="ORF">C4B60_20505</name>
</gene>
<comment type="caution">
    <text evidence="7">The sequence shown here is derived from an EMBL/GenBank/DDBJ whole genome shotgun (WGS) entry which is preliminary data.</text>
</comment>
<dbReference type="AlphaFoldDB" id="A0A2S5G6D8"/>
<keyword evidence="2" id="KW-1003">Cell membrane</keyword>
<feature type="transmembrane region" description="Helical" evidence="6">
    <location>
        <begin position="182"/>
        <end position="201"/>
    </location>
</feature>
<protein>
    <submittedName>
        <fullName evidence="7">Polysaccharide biosynthesis protein</fullName>
    </submittedName>
</protein>
<evidence type="ECO:0000256" key="2">
    <source>
        <dbReference type="ARBA" id="ARBA00022475"/>
    </source>
</evidence>
<dbReference type="CDD" id="cd13124">
    <property type="entry name" value="MATE_SpoVB_like"/>
    <property type="match status" value="1"/>
</dbReference>
<feature type="transmembrane region" description="Helical" evidence="6">
    <location>
        <begin position="222"/>
        <end position="247"/>
    </location>
</feature>
<evidence type="ECO:0000256" key="4">
    <source>
        <dbReference type="ARBA" id="ARBA00022989"/>
    </source>
</evidence>
<feature type="transmembrane region" description="Helical" evidence="6">
    <location>
        <begin position="154"/>
        <end position="176"/>
    </location>
</feature>
<dbReference type="Proteomes" id="UP000239047">
    <property type="component" value="Unassembled WGS sequence"/>
</dbReference>
<organism evidence="7 8">
    <name type="scientific">Jeotgalibacillus proteolyticus</name>
    <dbReference type="NCBI Taxonomy" id="2082395"/>
    <lineage>
        <taxon>Bacteria</taxon>
        <taxon>Bacillati</taxon>
        <taxon>Bacillota</taxon>
        <taxon>Bacilli</taxon>
        <taxon>Bacillales</taxon>
        <taxon>Caryophanaceae</taxon>
        <taxon>Jeotgalibacillus</taxon>
    </lineage>
</organism>
<evidence type="ECO:0000313" key="7">
    <source>
        <dbReference type="EMBL" id="PPA68568.1"/>
    </source>
</evidence>
<feature type="transmembrane region" description="Helical" evidence="6">
    <location>
        <begin position="470"/>
        <end position="488"/>
    </location>
</feature>
<evidence type="ECO:0000256" key="6">
    <source>
        <dbReference type="SAM" id="Phobius"/>
    </source>
</evidence>
<feature type="transmembrane region" description="Helical" evidence="6">
    <location>
        <begin position="440"/>
        <end position="458"/>
    </location>
</feature>
<keyword evidence="8" id="KW-1185">Reference proteome</keyword>